<dbReference type="InterPro" id="IPR036188">
    <property type="entry name" value="FAD/NAD-bd_sf"/>
</dbReference>
<dbReference type="EMBL" id="JAUSQM010000001">
    <property type="protein sequence ID" value="MDP9823348.1"/>
    <property type="molecule type" value="Genomic_DNA"/>
</dbReference>
<sequence length="461" mass="47640">MSTPPSSPYDVVVVGAGLAGLAAAREIADAGRSVLVLESSPRVGGKLHLAEVGAVTVDVGAEAMLARRPEGLALAAAAELPVEDVALASSAVWSRGALRPLPRGVMGAPVDLEQLRASGVLSETGLARAAAEGDLGTWQLDPEEDRSVGELVDQRFGPEVTDRLVEPLLGGVYAGHARELSVRACTPQLLDLLATGPLLGRALPSAPGPVFAGIVGGMGRLPVAIAADERVEVRTEATVRALRRTPEGFVLTVGPTRAPEQVSAARVVLATPASPTARLLSDVAPGASTALQEIEYASMAVVTFAFRVGDLPDLSGSGFLVPPVEGRRIKAATFSFAKWDWVRRAGESADQPVRLLRASIGRHREERVLQVADDDLAAAALADLGEATGLTSRPVDTHVQRWGGGLPQYAVGHRDRVARIRAAVAEVPGLAVCGAAYDGVGIPAVIASAQAAVARVLTPDD</sequence>
<evidence type="ECO:0000259" key="1">
    <source>
        <dbReference type="Pfam" id="PF01593"/>
    </source>
</evidence>
<keyword evidence="3" id="KW-1185">Reference proteome</keyword>
<dbReference type="SUPFAM" id="SSF51905">
    <property type="entry name" value="FAD/NAD(P)-binding domain"/>
    <property type="match status" value="1"/>
</dbReference>
<feature type="domain" description="Amine oxidase" evidence="1">
    <location>
        <begin position="18"/>
        <end position="457"/>
    </location>
</feature>
<dbReference type="GO" id="GO:0004729">
    <property type="term" value="F:oxygen-dependent protoporphyrinogen oxidase activity"/>
    <property type="evidence" value="ECO:0007669"/>
    <property type="project" value="UniProtKB-EC"/>
</dbReference>
<evidence type="ECO:0000313" key="3">
    <source>
        <dbReference type="Proteomes" id="UP001240447"/>
    </source>
</evidence>
<dbReference type="PANTHER" id="PTHR42923">
    <property type="entry name" value="PROTOPORPHYRINOGEN OXIDASE"/>
    <property type="match status" value="1"/>
</dbReference>
<protein>
    <submittedName>
        <fullName evidence="2">Oxygen-dependent protoporphyrinogen oxidase</fullName>
        <ecNumber evidence="2">1.3.3.4</ecNumber>
    </submittedName>
</protein>
<dbReference type="InterPro" id="IPR002937">
    <property type="entry name" value="Amino_oxidase"/>
</dbReference>
<dbReference type="Gene3D" id="3.50.50.60">
    <property type="entry name" value="FAD/NAD(P)-binding domain"/>
    <property type="match status" value="1"/>
</dbReference>
<organism evidence="2 3">
    <name type="scientific">Nocardioides massiliensis</name>
    <dbReference type="NCBI Taxonomy" id="1325935"/>
    <lineage>
        <taxon>Bacteria</taxon>
        <taxon>Bacillati</taxon>
        <taxon>Actinomycetota</taxon>
        <taxon>Actinomycetes</taxon>
        <taxon>Propionibacteriales</taxon>
        <taxon>Nocardioidaceae</taxon>
        <taxon>Nocardioides</taxon>
    </lineage>
</organism>
<dbReference type="Gene3D" id="3.90.660.20">
    <property type="entry name" value="Protoporphyrinogen oxidase, mitochondrial, domain 2"/>
    <property type="match status" value="1"/>
</dbReference>
<reference evidence="2 3" key="1">
    <citation type="submission" date="2023-07" db="EMBL/GenBank/DDBJ databases">
        <title>Sequencing the genomes of 1000 actinobacteria strains.</title>
        <authorList>
            <person name="Klenk H.-P."/>
        </authorList>
    </citation>
    <scope>NUCLEOTIDE SEQUENCE [LARGE SCALE GENOMIC DNA]</scope>
    <source>
        <strain evidence="2 3">GD13</strain>
    </source>
</reference>
<dbReference type="RefSeq" id="WP_246360331.1">
    <property type="nucleotide sequence ID" value="NZ_CCXJ01000325.1"/>
</dbReference>
<proteinExistence type="predicted"/>
<comment type="caution">
    <text evidence="2">The sequence shown here is derived from an EMBL/GenBank/DDBJ whole genome shotgun (WGS) entry which is preliminary data.</text>
</comment>
<dbReference type="PANTHER" id="PTHR42923:SF3">
    <property type="entry name" value="PROTOPORPHYRINOGEN OXIDASE"/>
    <property type="match status" value="1"/>
</dbReference>
<dbReference type="Pfam" id="PF01593">
    <property type="entry name" value="Amino_oxidase"/>
    <property type="match status" value="1"/>
</dbReference>
<accession>A0ABT9NSH3</accession>
<dbReference type="EC" id="1.3.3.4" evidence="2"/>
<dbReference type="SUPFAM" id="SSF54373">
    <property type="entry name" value="FAD-linked reductases, C-terminal domain"/>
    <property type="match status" value="1"/>
</dbReference>
<dbReference type="InterPro" id="IPR050464">
    <property type="entry name" value="Zeta_carotene_desat/Oxidored"/>
</dbReference>
<name>A0ABT9NSH3_9ACTN</name>
<evidence type="ECO:0000313" key="2">
    <source>
        <dbReference type="EMBL" id="MDP9823348.1"/>
    </source>
</evidence>
<dbReference type="Proteomes" id="UP001240447">
    <property type="component" value="Unassembled WGS sequence"/>
</dbReference>
<keyword evidence="2" id="KW-0560">Oxidoreductase</keyword>
<gene>
    <name evidence="2" type="ORF">J2S59_003157</name>
</gene>
<dbReference type="Gene3D" id="1.10.3110.10">
    <property type="entry name" value="protoporphyrinogen ix oxidase, domain 3"/>
    <property type="match status" value="1"/>
</dbReference>